<accession>A0A836CVJ4</accession>
<reference evidence="2 3" key="1">
    <citation type="submission" date="2020-12" db="EMBL/GenBank/DDBJ databases">
        <title>De novo assembly of Tibetan sheep genome.</title>
        <authorList>
            <person name="Li X."/>
        </authorList>
    </citation>
    <scope>NUCLEOTIDE SEQUENCE [LARGE SCALE GENOMIC DNA]</scope>
    <source>
        <tissue evidence="2">Heart</tissue>
    </source>
</reference>
<dbReference type="EMBL" id="JAEMGP010000016">
    <property type="protein sequence ID" value="KAG5199133.1"/>
    <property type="molecule type" value="Genomic_DNA"/>
</dbReference>
<proteinExistence type="predicted"/>
<gene>
    <name evidence="2" type="ORF">JEQ12_006833</name>
</gene>
<evidence type="ECO:0000313" key="3">
    <source>
        <dbReference type="Proteomes" id="UP000664991"/>
    </source>
</evidence>
<dbReference type="AlphaFoldDB" id="A0A836CVJ4"/>
<name>A0A836CVJ4_SHEEP</name>
<dbReference type="Proteomes" id="UP000664991">
    <property type="component" value="Unassembled WGS sequence"/>
</dbReference>
<comment type="caution">
    <text evidence="2">The sequence shown here is derived from an EMBL/GenBank/DDBJ whole genome shotgun (WGS) entry which is preliminary data.</text>
</comment>
<organism evidence="2 3">
    <name type="scientific">Ovis aries</name>
    <name type="common">Sheep</name>
    <dbReference type="NCBI Taxonomy" id="9940"/>
    <lineage>
        <taxon>Eukaryota</taxon>
        <taxon>Metazoa</taxon>
        <taxon>Chordata</taxon>
        <taxon>Craniata</taxon>
        <taxon>Vertebrata</taxon>
        <taxon>Euteleostomi</taxon>
        <taxon>Mammalia</taxon>
        <taxon>Eutheria</taxon>
        <taxon>Laurasiatheria</taxon>
        <taxon>Artiodactyla</taxon>
        <taxon>Ruminantia</taxon>
        <taxon>Pecora</taxon>
        <taxon>Bovidae</taxon>
        <taxon>Caprinae</taxon>
        <taxon>Ovis</taxon>
    </lineage>
</organism>
<sequence>MCVIEDPAKPKEKTATGINRKFSFSTYPRDDEKMYGKPSYQESKQPPDFTLMRNMEPLDRCKLAHVPERPGVWGSRTICVFKNSVHEPKQPLVPNNINMEIFPLRNNTTANSQLSTMKESMNTGEQNTQYYTYQGPSAKAI</sequence>
<feature type="region of interest" description="Disordered" evidence="1">
    <location>
        <begin position="28"/>
        <end position="48"/>
    </location>
</feature>
<protein>
    <submittedName>
        <fullName evidence="2">Uncharacterized protein</fullName>
    </submittedName>
</protein>
<evidence type="ECO:0000313" key="2">
    <source>
        <dbReference type="EMBL" id="KAG5199133.1"/>
    </source>
</evidence>
<evidence type="ECO:0000256" key="1">
    <source>
        <dbReference type="SAM" id="MobiDB-lite"/>
    </source>
</evidence>